<evidence type="ECO:0008006" key="8">
    <source>
        <dbReference type="Google" id="ProtNLM"/>
    </source>
</evidence>
<reference evidence="6 7" key="1">
    <citation type="submission" date="2023-08" db="EMBL/GenBank/DDBJ databases">
        <title>Black Yeasts Isolated from many extreme environments.</title>
        <authorList>
            <person name="Coleine C."/>
            <person name="Stajich J.E."/>
            <person name="Selbmann L."/>
        </authorList>
    </citation>
    <scope>NUCLEOTIDE SEQUENCE [LARGE SCALE GENOMIC DNA]</scope>
    <source>
        <strain evidence="6 7">CCFEE 5792</strain>
    </source>
</reference>
<evidence type="ECO:0000256" key="2">
    <source>
        <dbReference type="ARBA" id="ARBA00022980"/>
    </source>
</evidence>
<dbReference type="CDD" id="cd00513">
    <property type="entry name" value="Ribosomal_L32_L32e"/>
    <property type="match status" value="1"/>
</dbReference>
<dbReference type="Pfam" id="PF02894">
    <property type="entry name" value="GFO_IDH_MocA_C"/>
    <property type="match status" value="1"/>
</dbReference>
<dbReference type="InterPro" id="IPR036291">
    <property type="entry name" value="NAD(P)-bd_dom_sf"/>
</dbReference>
<sequence length="454" mass="49442">MTIGVAILGGGIFAREEHLPAVEASKDLTLKAIWSRSLKSAQSLEADSSKVDIYSEDSGAGKSLDDVLARSDVGAVIIALPIKNQPEYIRKSLLAGKHVLSEKPVAENVKEAVELIKWYRSEIAGKGVTWAVAENQRYLANFIRAAEAVQTLGRQLTFRTRMQVLVSGGKYFETSWRKVPTHQGGFLLDGGVHFTAGLRLLLGKDNPLVTLSAHSAQLQEHLPPVDTVEATGKTKQGTVGSISISFGTTAKGRDWTIGADKGSVSVTFDGVTIDGKEEKITNEGSGVTPEVRAWGEALAAGKENANQSPEEALADLELIEAMLMVSAKKHVPIVKKHPKKWERHQSDRFKCVPSAWRKPKGIDNRVRRRFKGQVVMPSIGYGSNKKTRHLIPSGHKVFLVHNARDVDILLMHNQTYAAEIASAVSSRKRIEIIAKAKTLGVKVTNPKAKVTTES</sequence>
<dbReference type="GO" id="GO:0022625">
    <property type="term" value="C:cytosolic large ribosomal subunit"/>
    <property type="evidence" value="ECO:0007669"/>
    <property type="project" value="TreeGrafter"/>
</dbReference>
<dbReference type="GO" id="GO:0003735">
    <property type="term" value="F:structural constituent of ribosome"/>
    <property type="evidence" value="ECO:0007669"/>
    <property type="project" value="InterPro"/>
</dbReference>
<dbReference type="InterPro" id="IPR001515">
    <property type="entry name" value="Ribosomal_eL32"/>
</dbReference>
<keyword evidence="2" id="KW-0689">Ribosomal protein</keyword>
<dbReference type="InterPro" id="IPR004104">
    <property type="entry name" value="Gfo/Idh/MocA-like_OxRdtase_C"/>
</dbReference>
<keyword evidence="7" id="KW-1185">Reference proteome</keyword>
<dbReference type="Gene3D" id="3.40.50.720">
    <property type="entry name" value="NAD(P)-binding Rossmann-like Domain"/>
    <property type="match status" value="1"/>
</dbReference>
<dbReference type="InterPro" id="IPR000683">
    <property type="entry name" value="Gfo/Idh/MocA-like_OxRdtase_N"/>
</dbReference>
<dbReference type="Pfam" id="PF01408">
    <property type="entry name" value="GFO_IDH_MocA"/>
    <property type="match status" value="1"/>
</dbReference>
<dbReference type="GO" id="GO:0006412">
    <property type="term" value="P:translation"/>
    <property type="evidence" value="ECO:0007669"/>
    <property type="project" value="InterPro"/>
</dbReference>
<evidence type="ECO:0000256" key="3">
    <source>
        <dbReference type="ARBA" id="ARBA00023274"/>
    </source>
</evidence>
<dbReference type="PANTHER" id="PTHR23413">
    <property type="entry name" value="60S RIBOSOMAL PROTEIN L32 AND DNA-DIRECTED RNA POLYMERASE II, SUBUNIT N"/>
    <property type="match status" value="1"/>
</dbReference>
<dbReference type="Pfam" id="PF01655">
    <property type="entry name" value="Ribosomal_L32e"/>
    <property type="match status" value="1"/>
</dbReference>
<comment type="caution">
    <text evidence="6">The sequence shown here is derived from an EMBL/GenBank/DDBJ whole genome shotgun (WGS) entry which is preliminary data.</text>
</comment>
<dbReference type="AlphaFoldDB" id="A0AAV9NNS1"/>
<proteinExistence type="inferred from homology"/>
<evidence type="ECO:0000259" key="4">
    <source>
        <dbReference type="Pfam" id="PF01408"/>
    </source>
</evidence>
<gene>
    <name evidence="6" type="ORF">LTR84_009895</name>
</gene>
<dbReference type="EMBL" id="JAVRRD010000004">
    <property type="protein sequence ID" value="KAK5060011.1"/>
    <property type="molecule type" value="Genomic_DNA"/>
</dbReference>
<dbReference type="PANTHER" id="PTHR23413:SF1">
    <property type="entry name" value="RIBOSOMAL PROTEIN L32"/>
    <property type="match status" value="1"/>
</dbReference>
<dbReference type="Proteomes" id="UP001358417">
    <property type="component" value="Unassembled WGS sequence"/>
</dbReference>
<organism evidence="6 7">
    <name type="scientific">Exophiala bonariae</name>
    <dbReference type="NCBI Taxonomy" id="1690606"/>
    <lineage>
        <taxon>Eukaryota</taxon>
        <taxon>Fungi</taxon>
        <taxon>Dikarya</taxon>
        <taxon>Ascomycota</taxon>
        <taxon>Pezizomycotina</taxon>
        <taxon>Eurotiomycetes</taxon>
        <taxon>Chaetothyriomycetidae</taxon>
        <taxon>Chaetothyriales</taxon>
        <taxon>Herpotrichiellaceae</taxon>
        <taxon>Exophiala</taxon>
    </lineage>
</organism>
<name>A0AAV9NNS1_9EURO</name>
<dbReference type="SUPFAM" id="SSF51735">
    <property type="entry name" value="NAD(P)-binding Rossmann-fold domains"/>
    <property type="match status" value="1"/>
</dbReference>
<feature type="domain" description="Gfo/Idh/MocA-like oxidoreductase C-terminal" evidence="5">
    <location>
        <begin position="170"/>
        <end position="311"/>
    </location>
</feature>
<dbReference type="SUPFAM" id="SSF55347">
    <property type="entry name" value="Glyceraldehyde-3-phosphate dehydrogenase-like, C-terminal domain"/>
    <property type="match status" value="1"/>
</dbReference>
<evidence type="ECO:0000313" key="6">
    <source>
        <dbReference type="EMBL" id="KAK5060011.1"/>
    </source>
</evidence>
<dbReference type="GeneID" id="89978053"/>
<dbReference type="InterPro" id="IPR036351">
    <property type="entry name" value="Ribosomal_eL32_sf"/>
</dbReference>
<keyword evidence="3" id="KW-0687">Ribonucleoprotein</keyword>
<protein>
    <recommendedName>
        <fullName evidence="8">Gfo/Idh/MocA-like oxidoreductase N-terminal domain-containing protein</fullName>
    </recommendedName>
</protein>
<evidence type="ECO:0000256" key="1">
    <source>
        <dbReference type="ARBA" id="ARBA00008431"/>
    </source>
</evidence>
<comment type="similarity">
    <text evidence="1">Belongs to the eukaryotic ribosomal protein eL32 family.</text>
</comment>
<dbReference type="SMART" id="SM01393">
    <property type="entry name" value="Ribosomal_L32e"/>
    <property type="match status" value="1"/>
</dbReference>
<evidence type="ECO:0000259" key="5">
    <source>
        <dbReference type="Pfam" id="PF02894"/>
    </source>
</evidence>
<dbReference type="Gene3D" id="3.30.360.10">
    <property type="entry name" value="Dihydrodipicolinate Reductase, domain 2"/>
    <property type="match status" value="1"/>
</dbReference>
<dbReference type="SUPFAM" id="SSF52042">
    <property type="entry name" value="Ribosomal protein L32e"/>
    <property type="match status" value="1"/>
</dbReference>
<dbReference type="RefSeq" id="XP_064709832.1">
    <property type="nucleotide sequence ID" value="XM_064853433.1"/>
</dbReference>
<evidence type="ECO:0000313" key="7">
    <source>
        <dbReference type="Proteomes" id="UP001358417"/>
    </source>
</evidence>
<dbReference type="GO" id="GO:0000166">
    <property type="term" value="F:nucleotide binding"/>
    <property type="evidence" value="ECO:0007669"/>
    <property type="project" value="InterPro"/>
</dbReference>
<feature type="domain" description="Gfo/Idh/MocA-like oxidoreductase N-terminal" evidence="4">
    <location>
        <begin position="3"/>
        <end position="119"/>
    </location>
</feature>
<accession>A0AAV9NNS1</accession>